<reference evidence="1" key="1">
    <citation type="journal article" date="2015" name="Nature">
        <title>Complex archaea that bridge the gap between prokaryotes and eukaryotes.</title>
        <authorList>
            <person name="Spang A."/>
            <person name="Saw J.H."/>
            <person name="Jorgensen S.L."/>
            <person name="Zaremba-Niedzwiedzka K."/>
            <person name="Martijn J."/>
            <person name="Lind A.E."/>
            <person name="van Eijk R."/>
            <person name="Schleper C."/>
            <person name="Guy L."/>
            <person name="Ettema T.J."/>
        </authorList>
    </citation>
    <scope>NUCLEOTIDE SEQUENCE</scope>
</reference>
<organism evidence="1">
    <name type="scientific">marine sediment metagenome</name>
    <dbReference type="NCBI Taxonomy" id="412755"/>
    <lineage>
        <taxon>unclassified sequences</taxon>
        <taxon>metagenomes</taxon>
        <taxon>ecological metagenomes</taxon>
    </lineage>
</organism>
<proteinExistence type="predicted"/>
<dbReference type="AlphaFoldDB" id="A0A0F9LXG4"/>
<name>A0A0F9LXG4_9ZZZZ</name>
<accession>A0A0F9LXG4</accession>
<dbReference type="EMBL" id="LAZR01005457">
    <property type="protein sequence ID" value="KKM99789.1"/>
    <property type="molecule type" value="Genomic_DNA"/>
</dbReference>
<evidence type="ECO:0000313" key="1">
    <source>
        <dbReference type="EMBL" id="KKM99789.1"/>
    </source>
</evidence>
<comment type="caution">
    <text evidence="1">The sequence shown here is derived from an EMBL/GenBank/DDBJ whole genome shotgun (WGS) entry which is preliminary data.</text>
</comment>
<protein>
    <submittedName>
        <fullName evidence="1">Uncharacterized protein</fullName>
    </submittedName>
</protein>
<gene>
    <name evidence="1" type="ORF">LCGC14_1144390</name>
</gene>
<sequence length="70" mass="7925">MSKQEEIKEFLAGLIGIPMVFGGNSLCPECLWKAMDIYGGTYFCKNCDARFPATSIMDKWGERWLILNDA</sequence>